<proteinExistence type="predicted"/>
<feature type="signal peptide" evidence="5">
    <location>
        <begin position="1"/>
        <end position="21"/>
    </location>
</feature>
<keyword evidence="2 4" id="KW-1133">Transmembrane helix</keyword>
<sequence length="176" mass="19811">MGLLFLAGVLVPLCAPTKYVAVDPKSFRYLDPTIITNRRNAFFSLVRVFAWEFSVLSVIVLLQAVLDFATPIGVKNLLGYIETDGVDAFFKPWVWIAFFGPLLQTMASESYLYITTRQTVHATAILTEVVLDHALRIRVKAETDDKEDMKAPDTFTSSNPSPYFPVYWHGVDQSDP</sequence>
<evidence type="ECO:0000256" key="4">
    <source>
        <dbReference type="SAM" id="Phobius"/>
    </source>
</evidence>
<evidence type="ECO:0000313" key="6">
    <source>
        <dbReference type="EMBL" id="KAJ3991918.1"/>
    </source>
</evidence>
<protein>
    <recommendedName>
        <fullName evidence="8">ABC transmembrane type-1 domain-containing protein</fullName>
    </recommendedName>
</protein>
<keyword evidence="5" id="KW-0732">Signal</keyword>
<evidence type="ECO:0000313" key="7">
    <source>
        <dbReference type="Proteomes" id="UP001163828"/>
    </source>
</evidence>
<organism evidence="6 7">
    <name type="scientific">Lentinula boryana</name>
    <dbReference type="NCBI Taxonomy" id="40481"/>
    <lineage>
        <taxon>Eukaryota</taxon>
        <taxon>Fungi</taxon>
        <taxon>Dikarya</taxon>
        <taxon>Basidiomycota</taxon>
        <taxon>Agaricomycotina</taxon>
        <taxon>Agaricomycetes</taxon>
        <taxon>Agaricomycetidae</taxon>
        <taxon>Agaricales</taxon>
        <taxon>Marasmiineae</taxon>
        <taxon>Omphalotaceae</taxon>
        <taxon>Lentinula</taxon>
    </lineage>
</organism>
<evidence type="ECO:0000256" key="3">
    <source>
        <dbReference type="ARBA" id="ARBA00023136"/>
    </source>
</evidence>
<evidence type="ECO:0008006" key="8">
    <source>
        <dbReference type="Google" id="ProtNLM"/>
    </source>
</evidence>
<dbReference type="Proteomes" id="UP001163828">
    <property type="component" value="Unassembled WGS sequence"/>
</dbReference>
<dbReference type="Gene3D" id="1.20.1560.10">
    <property type="entry name" value="ABC transporter type 1, transmembrane domain"/>
    <property type="match status" value="1"/>
</dbReference>
<accession>A0ABQ8PZK4</accession>
<comment type="caution">
    <text evidence="6">The sequence shown here is derived from an EMBL/GenBank/DDBJ whole genome shotgun (WGS) entry which is preliminary data.</text>
</comment>
<dbReference type="InterPro" id="IPR036640">
    <property type="entry name" value="ABC1_TM_sf"/>
</dbReference>
<gene>
    <name evidence="6" type="ORF">F5050DRAFT_1049364</name>
</gene>
<evidence type="ECO:0000256" key="1">
    <source>
        <dbReference type="ARBA" id="ARBA00022692"/>
    </source>
</evidence>
<keyword evidence="3 4" id="KW-0472">Membrane</keyword>
<keyword evidence="1 4" id="KW-0812">Transmembrane</keyword>
<name>A0ABQ8PZK4_9AGAR</name>
<feature type="chain" id="PRO_5045475227" description="ABC transmembrane type-1 domain-containing protein" evidence="5">
    <location>
        <begin position="22"/>
        <end position="176"/>
    </location>
</feature>
<feature type="transmembrane region" description="Helical" evidence="4">
    <location>
        <begin position="40"/>
        <end position="66"/>
    </location>
</feature>
<dbReference type="EMBL" id="MU790930">
    <property type="protein sequence ID" value="KAJ3991918.1"/>
    <property type="molecule type" value="Genomic_DNA"/>
</dbReference>
<evidence type="ECO:0000256" key="2">
    <source>
        <dbReference type="ARBA" id="ARBA00022989"/>
    </source>
</evidence>
<reference evidence="6" key="1">
    <citation type="submission" date="2022-08" db="EMBL/GenBank/DDBJ databases">
        <authorList>
            <consortium name="DOE Joint Genome Institute"/>
            <person name="Min B."/>
            <person name="Riley R."/>
            <person name="Sierra-Patev S."/>
            <person name="Naranjo-Ortiz M."/>
            <person name="Looney B."/>
            <person name="Konkel Z."/>
            <person name="Slot J.C."/>
            <person name="Sakamoto Y."/>
            <person name="Steenwyk J.L."/>
            <person name="Rokas A."/>
            <person name="Carro J."/>
            <person name="Camarero S."/>
            <person name="Ferreira P."/>
            <person name="Molpeceres G."/>
            <person name="Ruiz-Duenas F.J."/>
            <person name="Serrano A."/>
            <person name="Henrissat B."/>
            <person name="Drula E."/>
            <person name="Hughes K.W."/>
            <person name="Mata J.L."/>
            <person name="Ishikawa N.K."/>
            <person name="Vargas-Isla R."/>
            <person name="Ushijima S."/>
            <person name="Smith C.A."/>
            <person name="Ahrendt S."/>
            <person name="Andreopoulos W."/>
            <person name="He G."/>
            <person name="Labutti K."/>
            <person name="Lipzen A."/>
            <person name="Ng V."/>
            <person name="Sandor L."/>
            <person name="Barry K."/>
            <person name="Martinez A.T."/>
            <person name="Xiao Y."/>
            <person name="Gibbons J.G."/>
            <person name="Terashima K."/>
            <person name="Hibbett D.S."/>
            <person name="Grigoriev I.V."/>
        </authorList>
    </citation>
    <scope>NUCLEOTIDE SEQUENCE</scope>
    <source>
        <strain evidence="6">TFB10827</strain>
    </source>
</reference>
<evidence type="ECO:0000256" key="5">
    <source>
        <dbReference type="SAM" id="SignalP"/>
    </source>
</evidence>
<keyword evidence="7" id="KW-1185">Reference proteome</keyword>
<dbReference type="SUPFAM" id="SSF90123">
    <property type="entry name" value="ABC transporter transmembrane region"/>
    <property type="match status" value="1"/>
</dbReference>